<feature type="binding site" evidence="6">
    <location>
        <position position="117"/>
    </location>
    <ligand>
        <name>Fe cation</name>
        <dbReference type="ChEBI" id="CHEBI:24875"/>
    </ligand>
</feature>
<feature type="binding site" evidence="6">
    <location>
        <position position="164"/>
    </location>
    <ligand>
        <name>Fe cation</name>
        <dbReference type="ChEBI" id="CHEBI:24875"/>
    </ligand>
</feature>
<keyword evidence="5 6" id="KW-0408">Iron</keyword>
<dbReference type="InterPro" id="IPR023635">
    <property type="entry name" value="Peptide_deformylase"/>
</dbReference>
<dbReference type="PANTHER" id="PTHR10458">
    <property type="entry name" value="PEPTIDE DEFORMYLASE"/>
    <property type="match status" value="1"/>
</dbReference>
<dbReference type="RefSeq" id="WP_375356710.1">
    <property type="nucleotide sequence ID" value="NZ_JBHHMI010000016.1"/>
</dbReference>
<comment type="similarity">
    <text evidence="1 6">Belongs to the polypeptide deformylase family.</text>
</comment>
<keyword evidence="8" id="KW-1185">Reference proteome</keyword>
<dbReference type="PIRSF" id="PIRSF004749">
    <property type="entry name" value="Pep_def"/>
    <property type="match status" value="1"/>
</dbReference>
<feature type="binding site" evidence="6">
    <location>
        <position position="160"/>
    </location>
    <ligand>
        <name>Fe cation</name>
        <dbReference type="ChEBI" id="CHEBI:24875"/>
    </ligand>
</feature>
<feature type="active site" evidence="6">
    <location>
        <position position="161"/>
    </location>
</feature>
<comment type="function">
    <text evidence="6">Removes the formyl group from the N-terminal Met of newly synthesized proteins. Requires at least a dipeptide for an efficient rate of reaction. N-terminal L-methionine is a prerequisite for activity but the enzyme has broad specificity at other positions.</text>
</comment>
<dbReference type="Proteomes" id="UP001580346">
    <property type="component" value="Unassembled WGS sequence"/>
</dbReference>
<evidence type="ECO:0000256" key="1">
    <source>
        <dbReference type="ARBA" id="ARBA00010759"/>
    </source>
</evidence>
<gene>
    <name evidence="6 7" type="primary">def</name>
    <name evidence="7" type="ORF">ACE41H_17185</name>
</gene>
<evidence type="ECO:0000313" key="8">
    <source>
        <dbReference type="Proteomes" id="UP001580346"/>
    </source>
</evidence>
<protein>
    <recommendedName>
        <fullName evidence="6">Peptide deformylase</fullName>
        <shortName evidence="6">PDF</shortName>
        <ecNumber evidence="6">3.5.1.88</ecNumber>
    </recommendedName>
    <alternativeName>
        <fullName evidence="6">Polypeptide deformylase</fullName>
    </alternativeName>
</protein>
<name>A0ABV5AWB8_9BACL</name>
<evidence type="ECO:0000256" key="5">
    <source>
        <dbReference type="ARBA" id="ARBA00023004"/>
    </source>
</evidence>
<evidence type="ECO:0000313" key="7">
    <source>
        <dbReference type="EMBL" id="MFB5268499.1"/>
    </source>
</evidence>
<keyword evidence="3 6" id="KW-0378">Hydrolase</keyword>
<evidence type="ECO:0000256" key="6">
    <source>
        <dbReference type="HAMAP-Rule" id="MF_00163"/>
    </source>
</evidence>
<dbReference type="PANTHER" id="PTHR10458:SF8">
    <property type="entry name" value="PEPTIDE DEFORMYLASE 2"/>
    <property type="match status" value="1"/>
</dbReference>
<reference evidence="7 8" key="1">
    <citation type="submission" date="2024-09" db="EMBL/GenBank/DDBJ databases">
        <title>Paenibacillus zeirhizospherea sp. nov., isolated from surface of the maize (Zea mays) roots in a horticulture field, Hungary.</title>
        <authorList>
            <person name="Marton D."/>
            <person name="Farkas M."/>
            <person name="Bedics A."/>
            <person name="Toth E."/>
            <person name="Tancsics A."/>
            <person name="Boka K."/>
            <person name="Maroti G."/>
            <person name="Kriszt B."/>
            <person name="Cserhati M."/>
        </authorList>
    </citation>
    <scope>NUCLEOTIDE SEQUENCE [LARGE SCALE GENOMIC DNA]</scope>
    <source>
        <strain evidence="7 8">KCTC 33519</strain>
    </source>
</reference>
<organism evidence="7 8">
    <name type="scientific">Paenibacillus enshidis</name>
    <dbReference type="NCBI Taxonomy" id="1458439"/>
    <lineage>
        <taxon>Bacteria</taxon>
        <taxon>Bacillati</taxon>
        <taxon>Bacillota</taxon>
        <taxon>Bacilli</taxon>
        <taxon>Bacillales</taxon>
        <taxon>Paenibacillaceae</taxon>
        <taxon>Paenibacillus</taxon>
    </lineage>
</organism>
<dbReference type="HAMAP" id="MF_00163">
    <property type="entry name" value="Pep_deformylase"/>
    <property type="match status" value="1"/>
</dbReference>
<proteinExistence type="inferred from homology"/>
<evidence type="ECO:0000256" key="2">
    <source>
        <dbReference type="ARBA" id="ARBA00022723"/>
    </source>
</evidence>
<dbReference type="Pfam" id="PF01327">
    <property type="entry name" value="Pep_deformylase"/>
    <property type="match status" value="1"/>
</dbReference>
<sequence length="196" mass="22099">MNNLPVPEILFMSDIVREGDPILRKRTEPVSLPPSSEDRRWMELMLDYLKNSQNEERAAEYGLRAGVGLSANQIGLNKRMCAVYIQSGEETVVCELYNPKIISHSAAMIYLEAGEGCLSVDRYVPGYVPRYARIKVKAADAQGIEQIYTFKGYTAIVVQHELDHLDGMMFYDRIAKDNPYALPQNVFIEPALQPPG</sequence>
<evidence type="ECO:0000256" key="4">
    <source>
        <dbReference type="ARBA" id="ARBA00022917"/>
    </source>
</evidence>
<comment type="catalytic activity">
    <reaction evidence="6">
        <text>N-terminal N-formyl-L-methionyl-[peptide] + H2O = N-terminal L-methionyl-[peptide] + formate</text>
        <dbReference type="Rhea" id="RHEA:24420"/>
        <dbReference type="Rhea" id="RHEA-COMP:10639"/>
        <dbReference type="Rhea" id="RHEA-COMP:10640"/>
        <dbReference type="ChEBI" id="CHEBI:15377"/>
        <dbReference type="ChEBI" id="CHEBI:15740"/>
        <dbReference type="ChEBI" id="CHEBI:49298"/>
        <dbReference type="ChEBI" id="CHEBI:64731"/>
        <dbReference type="EC" id="3.5.1.88"/>
    </reaction>
</comment>
<dbReference type="EMBL" id="JBHHMI010000016">
    <property type="protein sequence ID" value="MFB5268499.1"/>
    <property type="molecule type" value="Genomic_DNA"/>
</dbReference>
<dbReference type="PRINTS" id="PR01576">
    <property type="entry name" value="PDEFORMYLASE"/>
</dbReference>
<dbReference type="NCBIfam" id="TIGR00079">
    <property type="entry name" value="pept_deformyl"/>
    <property type="match status" value="1"/>
</dbReference>
<keyword evidence="2 6" id="KW-0479">Metal-binding</keyword>
<keyword evidence="4 6" id="KW-0648">Protein biosynthesis</keyword>
<accession>A0ABV5AWB8</accession>
<comment type="cofactor">
    <cofactor evidence="6">
        <name>Fe(2+)</name>
        <dbReference type="ChEBI" id="CHEBI:29033"/>
    </cofactor>
    <text evidence="6">Binds 1 Fe(2+) ion.</text>
</comment>
<dbReference type="CDD" id="cd00487">
    <property type="entry name" value="Pep_deformylase"/>
    <property type="match status" value="1"/>
</dbReference>
<dbReference type="Gene3D" id="3.90.45.10">
    <property type="entry name" value="Peptide deformylase"/>
    <property type="match status" value="1"/>
</dbReference>
<comment type="caution">
    <text evidence="7">The sequence shown here is derived from an EMBL/GenBank/DDBJ whole genome shotgun (WGS) entry which is preliminary data.</text>
</comment>
<dbReference type="InterPro" id="IPR036821">
    <property type="entry name" value="Peptide_deformylase_sf"/>
</dbReference>
<dbReference type="SUPFAM" id="SSF56420">
    <property type="entry name" value="Peptide deformylase"/>
    <property type="match status" value="1"/>
</dbReference>
<dbReference type="EC" id="3.5.1.88" evidence="6"/>
<dbReference type="GO" id="GO:0042586">
    <property type="term" value="F:peptide deformylase activity"/>
    <property type="evidence" value="ECO:0007669"/>
    <property type="project" value="UniProtKB-EC"/>
</dbReference>
<evidence type="ECO:0000256" key="3">
    <source>
        <dbReference type="ARBA" id="ARBA00022801"/>
    </source>
</evidence>